<dbReference type="PANTHER" id="PTHR33353:SF34">
    <property type="entry name" value="ENDO-BETA-1,4-GLUCANASE D"/>
    <property type="match status" value="1"/>
</dbReference>
<gene>
    <name evidence="18" type="ORF">N0V93_007004</name>
</gene>
<dbReference type="GO" id="GO:0046872">
    <property type="term" value="F:metal ion binding"/>
    <property type="evidence" value="ECO:0007669"/>
    <property type="project" value="UniProtKB-KW"/>
</dbReference>
<dbReference type="InterPro" id="IPR049892">
    <property type="entry name" value="AA9"/>
</dbReference>
<proteinExistence type="inferred from homology"/>
<dbReference type="OrthoDB" id="4849160at2759"/>
<evidence type="ECO:0000313" key="19">
    <source>
        <dbReference type="Proteomes" id="UP001140453"/>
    </source>
</evidence>
<sequence length="336" mass="34280">MPSLKNSLAVAGAFAAKAYAHGLVQGFATDGTYNQGFILDYYYAKINTGTYPATAGWYEEATDNGYIAPSSYAEADIICHKNAENANTTATVTAGGTVDFYWTTWPESHIGPIFTYVANCGTGADACSTVDKTTLEWVKIDEAAIDLDTQTWATADLIANNNSWTVTVPSTLASGSYVFRHEIIAMHGANSEGGAQNYPFCMNIAITGGGSDSPSGTLGTALYTPTDPGILFNPYTTLTEYTIPGPALYSGGTDSTDGSSTSGSSPSATGSSGSSASATATGSASGATSTGSGAVVSAAGSSSASSSSSSSSSEGDGCAAAARRRRRHARELKARN</sequence>
<dbReference type="EMBL" id="JAPEVB010000004">
    <property type="protein sequence ID" value="KAJ4389534.1"/>
    <property type="molecule type" value="Genomic_DNA"/>
</dbReference>
<evidence type="ECO:0000313" key="18">
    <source>
        <dbReference type="EMBL" id="KAJ4389534.1"/>
    </source>
</evidence>
<keyword evidence="9" id="KW-0503">Monooxygenase</keyword>
<organism evidence="18 19">
    <name type="scientific">Gnomoniopsis smithogilvyi</name>
    <dbReference type="NCBI Taxonomy" id="1191159"/>
    <lineage>
        <taxon>Eukaryota</taxon>
        <taxon>Fungi</taxon>
        <taxon>Dikarya</taxon>
        <taxon>Ascomycota</taxon>
        <taxon>Pezizomycotina</taxon>
        <taxon>Sordariomycetes</taxon>
        <taxon>Sordariomycetidae</taxon>
        <taxon>Diaporthales</taxon>
        <taxon>Gnomoniaceae</taxon>
        <taxon>Gnomoniopsis</taxon>
    </lineage>
</organism>
<comment type="caution">
    <text evidence="18">The sequence shown here is derived from an EMBL/GenBank/DDBJ whole genome shotgun (WGS) entry which is preliminary data.</text>
</comment>
<keyword evidence="12" id="KW-0624">Polysaccharide degradation</keyword>
<dbReference type="InterPro" id="IPR005103">
    <property type="entry name" value="AA9_LPMO"/>
</dbReference>
<dbReference type="GO" id="GO:0005576">
    <property type="term" value="C:extracellular region"/>
    <property type="evidence" value="ECO:0007669"/>
    <property type="project" value="UniProtKB-SubCell"/>
</dbReference>
<comment type="subcellular location">
    <subcellularLocation>
        <location evidence="2">Secreted</location>
    </subcellularLocation>
</comment>
<evidence type="ECO:0000256" key="4">
    <source>
        <dbReference type="ARBA" id="ARBA00022723"/>
    </source>
</evidence>
<dbReference type="PANTHER" id="PTHR33353">
    <property type="entry name" value="PUTATIVE (AFU_ORTHOLOGUE AFUA_1G12560)-RELATED"/>
    <property type="match status" value="1"/>
</dbReference>
<accession>A0A9W8YQG9</accession>
<keyword evidence="7" id="KW-0560">Oxidoreductase</keyword>
<comment type="catalytic activity">
    <reaction evidence="14">
        <text>[(1-&gt;4)-beta-D-glucosyl]n+m + reduced acceptor + O2 = 4-dehydro-beta-D-glucosyl-[(1-&gt;4)-beta-D-glucosyl]n-1 + [(1-&gt;4)-beta-D-glucosyl]m + acceptor + H2O.</text>
        <dbReference type="EC" id="1.14.99.56"/>
    </reaction>
</comment>
<feature type="compositionally biased region" description="Low complexity" evidence="16">
    <location>
        <begin position="250"/>
        <end position="321"/>
    </location>
</feature>
<dbReference type="EC" id="1.14.99.56" evidence="15"/>
<keyword evidence="3" id="KW-0964">Secreted</keyword>
<protein>
    <recommendedName>
        <fullName evidence="15">lytic cellulose monooxygenase (C4-dehydrogenating)</fullName>
        <ecNumber evidence="15">1.14.99.56</ecNumber>
    </recommendedName>
</protein>
<dbReference type="Gene3D" id="2.70.50.70">
    <property type="match status" value="1"/>
</dbReference>
<evidence type="ECO:0000256" key="3">
    <source>
        <dbReference type="ARBA" id="ARBA00022525"/>
    </source>
</evidence>
<evidence type="ECO:0000256" key="12">
    <source>
        <dbReference type="ARBA" id="ARBA00023326"/>
    </source>
</evidence>
<dbReference type="GO" id="GO:0030245">
    <property type="term" value="P:cellulose catabolic process"/>
    <property type="evidence" value="ECO:0007669"/>
    <property type="project" value="UniProtKB-KW"/>
</dbReference>
<keyword evidence="10" id="KW-1015">Disulfide bond</keyword>
<keyword evidence="19" id="KW-1185">Reference proteome</keyword>
<evidence type="ECO:0000256" key="7">
    <source>
        <dbReference type="ARBA" id="ARBA00023002"/>
    </source>
</evidence>
<dbReference type="CDD" id="cd21175">
    <property type="entry name" value="LPMO_AA9"/>
    <property type="match status" value="1"/>
</dbReference>
<evidence type="ECO:0000256" key="1">
    <source>
        <dbReference type="ARBA" id="ARBA00001973"/>
    </source>
</evidence>
<keyword evidence="6" id="KW-0136">Cellulose degradation</keyword>
<reference evidence="18" key="1">
    <citation type="submission" date="2022-10" db="EMBL/GenBank/DDBJ databases">
        <title>Tapping the CABI collections for fungal endophytes: first genome assemblies for Collariella, Neodidymelliopsis, Ascochyta clinopodiicola, Didymella pomorum, Didymosphaeria variabile, Neocosmospora piperis and Neocucurbitaria cava.</title>
        <authorList>
            <person name="Hill R."/>
        </authorList>
    </citation>
    <scope>NUCLEOTIDE SEQUENCE</scope>
    <source>
        <strain evidence="18">IMI 355082</strain>
    </source>
</reference>
<keyword evidence="4" id="KW-0479">Metal-binding</keyword>
<dbReference type="GO" id="GO:0004497">
    <property type="term" value="F:monooxygenase activity"/>
    <property type="evidence" value="ECO:0007669"/>
    <property type="project" value="UniProtKB-KW"/>
</dbReference>
<keyword evidence="11" id="KW-0119">Carbohydrate metabolism</keyword>
<evidence type="ECO:0000256" key="5">
    <source>
        <dbReference type="ARBA" id="ARBA00022729"/>
    </source>
</evidence>
<name>A0A9W8YQG9_9PEZI</name>
<evidence type="ECO:0000256" key="13">
    <source>
        <dbReference type="ARBA" id="ARBA00044502"/>
    </source>
</evidence>
<evidence type="ECO:0000256" key="9">
    <source>
        <dbReference type="ARBA" id="ARBA00023033"/>
    </source>
</evidence>
<evidence type="ECO:0000256" key="2">
    <source>
        <dbReference type="ARBA" id="ARBA00004613"/>
    </source>
</evidence>
<evidence type="ECO:0000256" key="11">
    <source>
        <dbReference type="ARBA" id="ARBA00023277"/>
    </source>
</evidence>
<comment type="similarity">
    <text evidence="13">Belongs to the polysaccharide monooxygenase AA9 family.</text>
</comment>
<evidence type="ECO:0000256" key="16">
    <source>
        <dbReference type="SAM" id="MobiDB-lite"/>
    </source>
</evidence>
<evidence type="ECO:0000259" key="17">
    <source>
        <dbReference type="Pfam" id="PF03443"/>
    </source>
</evidence>
<evidence type="ECO:0000256" key="10">
    <source>
        <dbReference type="ARBA" id="ARBA00023157"/>
    </source>
</evidence>
<keyword evidence="5" id="KW-0732">Signal</keyword>
<dbReference type="AlphaFoldDB" id="A0A9W8YQG9"/>
<keyword evidence="8" id="KW-0186">Copper</keyword>
<dbReference type="Proteomes" id="UP001140453">
    <property type="component" value="Unassembled WGS sequence"/>
</dbReference>
<dbReference type="Pfam" id="PF03443">
    <property type="entry name" value="AA9"/>
    <property type="match status" value="1"/>
</dbReference>
<comment type="cofactor">
    <cofactor evidence="1">
        <name>Cu(2+)</name>
        <dbReference type="ChEBI" id="CHEBI:29036"/>
    </cofactor>
</comment>
<feature type="domain" description="Auxiliary Activity family 9 catalytic" evidence="17">
    <location>
        <begin position="21"/>
        <end position="239"/>
    </location>
</feature>
<evidence type="ECO:0000256" key="15">
    <source>
        <dbReference type="ARBA" id="ARBA00047174"/>
    </source>
</evidence>
<evidence type="ECO:0000256" key="8">
    <source>
        <dbReference type="ARBA" id="ARBA00023008"/>
    </source>
</evidence>
<feature type="region of interest" description="Disordered" evidence="16">
    <location>
        <begin position="248"/>
        <end position="336"/>
    </location>
</feature>
<evidence type="ECO:0000256" key="14">
    <source>
        <dbReference type="ARBA" id="ARBA00045077"/>
    </source>
</evidence>
<evidence type="ECO:0000256" key="6">
    <source>
        <dbReference type="ARBA" id="ARBA00023001"/>
    </source>
</evidence>